<accession>A0A4Q2U3Z0</accession>
<keyword evidence="7" id="KW-1185">Reference proteome</keyword>
<protein>
    <recommendedName>
        <fullName evidence="1">site-specific DNA-methyltransferase (adenine-specific)</fullName>
        <ecNumber evidence="1">2.1.1.72</ecNumber>
    </recommendedName>
</protein>
<evidence type="ECO:0000256" key="5">
    <source>
        <dbReference type="ARBA" id="ARBA00047942"/>
    </source>
</evidence>
<evidence type="ECO:0000313" key="6">
    <source>
        <dbReference type="EMBL" id="RYC31052.1"/>
    </source>
</evidence>
<dbReference type="Proteomes" id="UP000290759">
    <property type="component" value="Unassembled WGS sequence"/>
</dbReference>
<sequence>MIPELKNSSIKPSVIYADPPYTDDQYSRFYHLFETIALYDTPQLSGHGRYRTDRFRTPFSVKSTSAEALNALASGISDLGSDLVLSYPTNGLIYQRGVDPEKILSLHFEKVDCLSTIEHSHSTFGASKGPSKHAVVEQLFFARH</sequence>
<proteinExistence type="predicted"/>
<comment type="catalytic activity">
    <reaction evidence="5">
        <text>a 2'-deoxyadenosine in DNA + S-adenosyl-L-methionine = an N(6)-methyl-2'-deoxyadenosine in DNA + S-adenosyl-L-homocysteine + H(+)</text>
        <dbReference type="Rhea" id="RHEA:15197"/>
        <dbReference type="Rhea" id="RHEA-COMP:12418"/>
        <dbReference type="Rhea" id="RHEA-COMP:12419"/>
        <dbReference type="ChEBI" id="CHEBI:15378"/>
        <dbReference type="ChEBI" id="CHEBI:57856"/>
        <dbReference type="ChEBI" id="CHEBI:59789"/>
        <dbReference type="ChEBI" id="CHEBI:90615"/>
        <dbReference type="ChEBI" id="CHEBI:90616"/>
        <dbReference type="EC" id="2.1.1.72"/>
    </reaction>
</comment>
<keyword evidence="3" id="KW-0808">Transferase</keyword>
<evidence type="ECO:0000256" key="3">
    <source>
        <dbReference type="ARBA" id="ARBA00022679"/>
    </source>
</evidence>
<dbReference type="GO" id="GO:0009307">
    <property type="term" value="P:DNA restriction-modification system"/>
    <property type="evidence" value="ECO:0007669"/>
    <property type="project" value="InterPro"/>
</dbReference>
<evidence type="ECO:0000256" key="1">
    <source>
        <dbReference type="ARBA" id="ARBA00011900"/>
    </source>
</evidence>
<evidence type="ECO:0000313" key="7">
    <source>
        <dbReference type="Proteomes" id="UP000290759"/>
    </source>
</evidence>
<dbReference type="AlphaFoldDB" id="A0A4Q2U3Z0"/>
<dbReference type="PROSITE" id="PS00092">
    <property type="entry name" value="N6_MTASE"/>
    <property type="match status" value="1"/>
</dbReference>
<dbReference type="EMBL" id="QYBB01000018">
    <property type="protein sequence ID" value="RYC31052.1"/>
    <property type="molecule type" value="Genomic_DNA"/>
</dbReference>
<dbReference type="GO" id="GO:0009007">
    <property type="term" value="F:site-specific DNA-methyltransferase (adenine-specific) activity"/>
    <property type="evidence" value="ECO:0007669"/>
    <property type="project" value="UniProtKB-EC"/>
</dbReference>
<dbReference type="GO" id="GO:0032259">
    <property type="term" value="P:methylation"/>
    <property type="evidence" value="ECO:0007669"/>
    <property type="project" value="UniProtKB-KW"/>
</dbReference>
<name>A0A4Q2U3Z0_9HYPH</name>
<dbReference type="InterPro" id="IPR029063">
    <property type="entry name" value="SAM-dependent_MTases_sf"/>
</dbReference>
<evidence type="ECO:0000256" key="4">
    <source>
        <dbReference type="ARBA" id="ARBA00022691"/>
    </source>
</evidence>
<dbReference type="OrthoDB" id="9805629at2"/>
<dbReference type="GO" id="GO:0003676">
    <property type="term" value="F:nucleic acid binding"/>
    <property type="evidence" value="ECO:0007669"/>
    <property type="project" value="InterPro"/>
</dbReference>
<dbReference type="SUPFAM" id="SSF53335">
    <property type="entry name" value="S-adenosyl-L-methionine-dependent methyltransferases"/>
    <property type="match status" value="1"/>
</dbReference>
<evidence type="ECO:0000256" key="2">
    <source>
        <dbReference type="ARBA" id="ARBA00022603"/>
    </source>
</evidence>
<reference evidence="6 7" key="1">
    <citation type="submission" date="2018-12" db="EMBL/GenBank/DDBJ databases">
        <authorList>
            <person name="Grouzdev D.S."/>
            <person name="Krutkina M.S."/>
        </authorList>
    </citation>
    <scope>NUCLEOTIDE SEQUENCE [LARGE SCALE GENOMIC DNA]</scope>
    <source>
        <strain evidence="6 7">RmlP026</strain>
    </source>
</reference>
<keyword evidence="4" id="KW-0949">S-adenosyl-L-methionine</keyword>
<dbReference type="Pfam" id="PF02086">
    <property type="entry name" value="MethyltransfD12"/>
    <property type="match status" value="1"/>
</dbReference>
<dbReference type="InterPro" id="IPR002052">
    <property type="entry name" value="DNA_methylase_N6_adenine_CS"/>
</dbReference>
<keyword evidence="2" id="KW-0489">Methyltransferase</keyword>
<organism evidence="6 7">
    <name type="scientific">Lichenibacterium minor</name>
    <dbReference type="NCBI Taxonomy" id="2316528"/>
    <lineage>
        <taxon>Bacteria</taxon>
        <taxon>Pseudomonadati</taxon>
        <taxon>Pseudomonadota</taxon>
        <taxon>Alphaproteobacteria</taxon>
        <taxon>Hyphomicrobiales</taxon>
        <taxon>Lichenihabitantaceae</taxon>
        <taxon>Lichenibacterium</taxon>
    </lineage>
</organism>
<gene>
    <name evidence="6" type="ORF">D3273_16015</name>
</gene>
<comment type="caution">
    <text evidence="6">The sequence shown here is derived from an EMBL/GenBank/DDBJ whole genome shotgun (WGS) entry which is preliminary data.</text>
</comment>
<dbReference type="EC" id="2.1.1.72" evidence="1"/>
<reference evidence="6 7" key="2">
    <citation type="submission" date="2019-02" db="EMBL/GenBank/DDBJ databases">
        <title>'Lichenibacterium ramalinii' gen. nov. sp. nov., 'Lichenibacterium minor' gen. nov. sp. nov.</title>
        <authorList>
            <person name="Pankratov T."/>
        </authorList>
    </citation>
    <scope>NUCLEOTIDE SEQUENCE [LARGE SCALE GENOMIC DNA]</scope>
    <source>
        <strain evidence="6 7">RmlP026</strain>
    </source>
</reference>
<dbReference type="InterPro" id="IPR012327">
    <property type="entry name" value="MeTrfase_D12"/>
</dbReference>